<protein>
    <recommendedName>
        <fullName evidence="1">Aldehyde dehydrogenase domain-containing protein</fullName>
    </recommendedName>
</protein>
<feature type="domain" description="Aldehyde dehydrogenase" evidence="1">
    <location>
        <begin position="244"/>
        <end position="362"/>
    </location>
</feature>
<dbReference type="EMBL" id="JBBPBM010000001">
    <property type="protein sequence ID" value="KAK8601399.1"/>
    <property type="molecule type" value="Genomic_DNA"/>
</dbReference>
<dbReference type="SUPFAM" id="SSF53720">
    <property type="entry name" value="ALDH-like"/>
    <property type="match status" value="1"/>
</dbReference>
<reference evidence="2 3" key="1">
    <citation type="journal article" date="2024" name="G3 (Bethesda)">
        <title>Genome assembly of Hibiscus sabdariffa L. provides insights into metabolisms of medicinal natural products.</title>
        <authorList>
            <person name="Kim T."/>
        </authorList>
    </citation>
    <scope>NUCLEOTIDE SEQUENCE [LARGE SCALE GENOMIC DNA]</scope>
    <source>
        <strain evidence="2">TK-2024</strain>
        <tissue evidence="2">Old leaves</tissue>
    </source>
</reference>
<dbReference type="Gene3D" id="3.40.309.10">
    <property type="entry name" value="Aldehyde Dehydrogenase, Chain A, domain 2"/>
    <property type="match status" value="2"/>
</dbReference>
<dbReference type="PANTHER" id="PTHR11699">
    <property type="entry name" value="ALDEHYDE DEHYDROGENASE-RELATED"/>
    <property type="match status" value="1"/>
</dbReference>
<organism evidence="2 3">
    <name type="scientific">Hibiscus sabdariffa</name>
    <name type="common">roselle</name>
    <dbReference type="NCBI Taxonomy" id="183260"/>
    <lineage>
        <taxon>Eukaryota</taxon>
        <taxon>Viridiplantae</taxon>
        <taxon>Streptophyta</taxon>
        <taxon>Embryophyta</taxon>
        <taxon>Tracheophyta</taxon>
        <taxon>Spermatophyta</taxon>
        <taxon>Magnoliopsida</taxon>
        <taxon>eudicotyledons</taxon>
        <taxon>Gunneridae</taxon>
        <taxon>Pentapetalae</taxon>
        <taxon>rosids</taxon>
        <taxon>malvids</taxon>
        <taxon>Malvales</taxon>
        <taxon>Malvaceae</taxon>
        <taxon>Malvoideae</taxon>
        <taxon>Hibiscus</taxon>
    </lineage>
</organism>
<dbReference type="InterPro" id="IPR016162">
    <property type="entry name" value="Ald_DH_N"/>
</dbReference>
<feature type="domain" description="Aldehyde dehydrogenase" evidence="1">
    <location>
        <begin position="3"/>
        <end position="235"/>
    </location>
</feature>
<dbReference type="InterPro" id="IPR015590">
    <property type="entry name" value="Aldehyde_DH_dom"/>
</dbReference>
<gene>
    <name evidence="2" type="ORF">V6N12_051234</name>
</gene>
<comment type="caution">
    <text evidence="2">The sequence shown here is derived from an EMBL/GenBank/DDBJ whole genome shotgun (WGS) entry which is preliminary data.</text>
</comment>
<name>A0ABR2GGK1_9ROSI</name>
<dbReference type="Gene3D" id="3.40.605.10">
    <property type="entry name" value="Aldehyde Dehydrogenase, Chain A, domain 1"/>
    <property type="match status" value="2"/>
</dbReference>
<dbReference type="InterPro" id="IPR016163">
    <property type="entry name" value="Ald_DH_C"/>
</dbReference>
<sequence length="378" mass="42170">MIKFINLIQEKAEEIAALDIVNGDKLFTIFKLIDMATASRTLRYYAGAADKIHRIVLKLSKGLQGYTLREPIGVVGSIIPRNFQTVMFRGGSRNFNLTAPALDAGCTIILKSAEQTHFSALYYVHLAKLAGVPDGVLNVANEYGHTTGAAISSHMDIDKVTFTGSIEVGRKIMMAATASNLKPMSLELGGKLPLLIFDHADIDQATYIAFRGMFFNKGEHCVESSRVFVQEEREDRRSYIVSRGNRVGQEGYYIEPTIFVDVKDDMTITKEEIFGPVMSLMKFKTLEEAIKRANNTTYGLAARIITKNLNVANSVSRSIRASVIWINFYTVFDVDCPCREYKMNGFERNYGLEALNQHLQTKFSLVLDLISVNGIIST</sequence>
<dbReference type="Pfam" id="PF00171">
    <property type="entry name" value="Aldedh"/>
    <property type="match status" value="2"/>
</dbReference>
<evidence type="ECO:0000313" key="3">
    <source>
        <dbReference type="Proteomes" id="UP001472677"/>
    </source>
</evidence>
<accession>A0ABR2GGK1</accession>
<evidence type="ECO:0000259" key="1">
    <source>
        <dbReference type="Pfam" id="PF00171"/>
    </source>
</evidence>
<proteinExistence type="predicted"/>
<evidence type="ECO:0000313" key="2">
    <source>
        <dbReference type="EMBL" id="KAK8601399.1"/>
    </source>
</evidence>
<keyword evidence="3" id="KW-1185">Reference proteome</keyword>
<dbReference type="Proteomes" id="UP001472677">
    <property type="component" value="Unassembled WGS sequence"/>
</dbReference>
<dbReference type="InterPro" id="IPR016161">
    <property type="entry name" value="Ald_DH/histidinol_DH"/>
</dbReference>